<keyword evidence="2" id="KW-0614">Plasmid</keyword>
<dbReference type="EMBL" id="CP000617">
    <property type="protein sequence ID" value="ABO59911.1"/>
    <property type="molecule type" value="Genomic_DNA"/>
</dbReference>
<proteinExistence type="predicted"/>
<dbReference type="AlphaFoldDB" id="A4JUF8"/>
<evidence type="ECO:0000256" key="1">
    <source>
        <dbReference type="SAM" id="MobiDB-lite"/>
    </source>
</evidence>
<feature type="region of interest" description="Disordered" evidence="1">
    <location>
        <begin position="56"/>
        <end position="81"/>
    </location>
</feature>
<dbReference type="HOGENOM" id="CLU_2314979_0_0_4"/>
<geneLocation type="plasmid" evidence="2 3">
    <name>pBVIE01</name>
</geneLocation>
<protein>
    <submittedName>
        <fullName evidence="2">Uncharacterized protein</fullName>
    </submittedName>
</protein>
<dbReference type="Proteomes" id="UP000002287">
    <property type="component" value="Plasmid pBVIE01"/>
</dbReference>
<accession>A4JUF8</accession>
<sequence length="99" mass="11386">MFPLTAVLDLPTDEKNPPRIEPGDFDFYFSSFVHLSARSHTGLRQATTEWHGDSWLRRGCSNRPHRQSQLASGDANTRPPKLQMTLASQERSREQVFSW</sequence>
<evidence type="ECO:0000313" key="2">
    <source>
        <dbReference type="EMBL" id="ABO59911.1"/>
    </source>
</evidence>
<reference evidence="2 3" key="1">
    <citation type="submission" date="2007-03" db="EMBL/GenBank/DDBJ databases">
        <title>Complete sequence of plasmid pBVIE01 of Burkholderia vietnamiensis G4.</title>
        <authorList>
            <consortium name="US DOE Joint Genome Institute"/>
            <person name="Copeland A."/>
            <person name="Lucas S."/>
            <person name="Lapidus A."/>
            <person name="Barry K."/>
            <person name="Detter J.C."/>
            <person name="Glavina del Rio T."/>
            <person name="Hammon N."/>
            <person name="Israni S."/>
            <person name="Dalin E."/>
            <person name="Tice H."/>
            <person name="Pitluck S."/>
            <person name="Chain P."/>
            <person name="Malfatti S."/>
            <person name="Shin M."/>
            <person name="Vergez L."/>
            <person name="Schmutz J."/>
            <person name="Larimer F."/>
            <person name="Land M."/>
            <person name="Hauser L."/>
            <person name="Kyrpides N."/>
            <person name="Tiedje J."/>
            <person name="Richardson P."/>
        </authorList>
    </citation>
    <scope>NUCLEOTIDE SEQUENCE [LARGE SCALE GENOMIC DNA]</scope>
    <source>
        <strain evidence="3">G4 / LMG 22486</strain>
        <plasmid evidence="2 3">pBVIE01</plasmid>
    </source>
</reference>
<name>A4JUF8_BURVG</name>
<gene>
    <name evidence="2" type="ordered locus">Bcep1808_7025</name>
</gene>
<dbReference type="KEGG" id="bvi:Bcep1808_7025"/>
<evidence type="ECO:0000313" key="3">
    <source>
        <dbReference type="Proteomes" id="UP000002287"/>
    </source>
</evidence>
<organism evidence="2 3">
    <name type="scientific">Burkholderia vietnamiensis (strain G4 / LMG 22486)</name>
    <name type="common">Burkholderia cepacia (strain R1808)</name>
    <dbReference type="NCBI Taxonomy" id="269482"/>
    <lineage>
        <taxon>Bacteria</taxon>
        <taxon>Pseudomonadati</taxon>
        <taxon>Pseudomonadota</taxon>
        <taxon>Betaproteobacteria</taxon>
        <taxon>Burkholderiales</taxon>
        <taxon>Burkholderiaceae</taxon>
        <taxon>Burkholderia</taxon>
        <taxon>Burkholderia cepacia complex</taxon>
    </lineage>
</organism>